<dbReference type="GO" id="GO:0006281">
    <property type="term" value="P:DNA repair"/>
    <property type="evidence" value="ECO:0007669"/>
    <property type="project" value="TreeGrafter"/>
</dbReference>
<dbReference type="AlphaFoldDB" id="A0A1U7NQ88"/>
<protein>
    <recommendedName>
        <fullName evidence="3">HAD family hydrolase</fullName>
    </recommendedName>
</protein>
<dbReference type="InterPro" id="IPR006439">
    <property type="entry name" value="HAD-SF_hydro_IA"/>
</dbReference>
<gene>
    <name evidence="1" type="ORF">BO225_01290</name>
</gene>
<comment type="caution">
    <text evidence="1">The sequence shown here is derived from an EMBL/GenBank/DDBJ whole genome shotgun (WGS) entry which is preliminary data.</text>
</comment>
<dbReference type="SFLD" id="SFLDG01129">
    <property type="entry name" value="C1.5:_HAD__Beta-PGM__Phosphata"/>
    <property type="match status" value="1"/>
</dbReference>
<dbReference type="EMBL" id="MPKA01000039">
    <property type="protein sequence ID" value="OLU47802.1"/>
    <property type="molecule type" value="Genomic_DNA"/>
</dbReference>
<evidence type="ECO:0000313" key="2">
    <source>
        <dbReference type="Proteomes" id="UP000186705"/>
    </source>
</evidence>
<reference evidence="1 2" key="1">
    <citation type="submission" date="2016-11" db="EMBL/GenBank/DDBJ databases">
        <title>Description of two novel members of the family Erysipelotrichaceae: Ileibacterium lipovorans gen. nov., sp. nov. and Dubosiella newyorkensis, gen. nov., sp. nov.</title>
        <authorList>
            <person name="Cox L.M."/>
            <person name="Sohn J."/>
            <person name="Tyrrell K.L."/>
            <person name="Citron D.M."/>
            <person name="Lawson P.A."/>
            <person name="Patel N.B."/>
            <person name="Iizumi T."/>
            <person name="Perez-Perez G.I."/>
            <person name="Goldstein E.J."/>
            <person name="Blaser M.J."/>
        </authorList>
    </citation>
    <scope>NUCLEOTIDE SEQUENCE [LARGE SCALE GENOMIC DNA]</scope>
    <source>
        <strain evidence="1 2">NYU-BL-A4</strain>
    </source>
</reference>
<dbReference type="STRING" id="1862672.BO225_01290"/>
<dbReference type="GO" id="GO:0008967">
    <property type="term" value="F:phosphoglycolate phosphatase activity"/>
    <property type="evidence" value="ECO:0007669"/>
    <property type="project" value="TreeGrafter"/>
</dbReference>
<dbReference type="InterPro" id="IPR023198">
    <property type="entry name" value="PGP-like_dom2"/>
</dbReference>
<dbReference type="InterPro" id="IPR036412">
    <property type="entry name" value="HAD-like_sf"/>
</dbReference>
<dbReference type="Pfam" id="PF13419">
    <property type="entry name" value="HAD_2"/>
    <property type="match status" value="1"/>
</dbReference>
<dbReference type="SUPFAM" id="SSF56784">
    <property type="entry name" value="HAD-like"/>
    <property type="match status" value="1"/>
</dbReference>
<sequence length="216" mass="24769">MKDHTKAVLFDLDGTLWDSGKSVVDAWNVILAQEDLPQISAEQMRSVMGFSMDDIWQTLFPTCEKARGKQVMKRCECFENAYIRSHGGMLFEHVREVLSQMSEQYMVGIISNCQAGYIEAFLAYYGLEDYVDFTRAFGDFHKQKAENIQDIIRENKIKEAIYIGDIENDYLSAKKANVPFLLAKYGFGPFPYAPYVESVKEIPACVELYFEKGREA</sequence>
<dbReference type="RefSeq" id="WP_076340485.1">
    <property type="nucleotide sequence ID" value="NZ_CAPDDE010000067.1"/>
</dbReference>
<dbReference type="OrthoDB" id="9792518at2"/>
<keyword evidence="2" id="KW-1185">Reference proteome</keyword>
<dbReference type="Gene3D" id="1.10.150.240">
    <property type="entry name" value="Putative phosphatase, domain 2"/>
    <property type="match status" value="1"/>
</dbReference>
<dbReference type="Proteomes" id="UP000186705">
    <property type="component" value="Unassembled WGS sequence"/>
</dbReference>
<proteinExistence type="predicted"/>
<dbReference type="PANTHER" id="PTHR43434:SF1">
    <property type="entry name" value="PHOSPHOGLYCOLATE PHOSPHATASE"/>
    <property type="match status" value="1"/>
</dbReference>
<dbReference type="PANTHER" id="PTHR43434">
    <property type="entry name" value="PHOSPHOGLYCOLATE PHOSPHATASE"/>
    <property type="match status" value="1"/>
</dbReference>
<name>A0A1U7NQ88_9FIRM</name>
<dbReference type="GeneID" id="78274583"/>
<dbReference type="Gene3D" id="3.40.50.1000">
    <property type="entry name" value="HAD superfamily/HAD-like"/>
    <property type="match status" value="1"/>
</dbReference>
<dbReference type="NCBIfam" id="TIGR01549">
    <property type="entry name" value="HAD-SF-IA-v1"/>
    <property type="match status" value="1"/>
</dbReference>
<accession>A0A1U7NQ88</accession>
<dbReference type="InterPro" id="IPR050155">
    <property type="entry name" value="HAD-like_hydrolase_sf"/>
</dbReference>
<organism evidence="1 2">
    <name type="scientific">Dubosiella newyorkensis</name>
    <dbReference type="NCBI Taxonomy" id="1862672"/>
    <lineage>
        <taxon>Bacteria</taxon>
        <taxon>Bacillati</taxon>
        <taxon>Bacillota</taxon>
        <taxon>Erysipelotrichia</taxon>
        <taxon>Erysipelotrichales</taxon>
        <taxon>Erysipelotrichaceae</taxon>
        <taxon>Dubosiella</taxon>
    </lineage>
</organism>
<dbReference type="InterPro" id="IPR023214">
    <property type="entry name" value="HAD_sf"/>
</dbReference>
<evidence type="ECO:0000313" key="1">
    <source>
        <dbReference type="EMBL" id="OLU47802.1"/>
    </source>
</evidence>
<dbReference type="InterPro" id="IPR041492">
    <property type="entry name" value="HAD_2"/>
</dbReference>
<evidence type="ECO:0008006" key="3">
    <source>
        <dbReference type="Google" id="ProtNLM"/>
    </source>
</evidence>
<dbReference type="SFLD" id="SFLDS00003">
    <property type="entry name" value="Haloacid_Dehalogenase"/>
    <property type="match status" value="1"/>
</dbReference>